<name>A0AAN8TME2_SOLBU</name>
<dbReference type="EMBL" id="JBANQN010000005">
    <property type="protein sequence ID" value="KAK6789735.1"/>
    <property type="molecule type" value="Genomic_DNA"/>
</dbReference>
<evidence type="ECO:0000313" key="1">
    <source>
        <dbReference type="EMBL" id="KAK6789735.1"/>
    </source>
</evidence>
<dbReference type="AlphaFoldDB" id="A0AAN8TME2"/>
<comment type="caution">
    <text evidence="1">The sequence shown here is derived from an EMBL/GenBank/DDBJ whole genome shotgun (WGS) entry which is preliminary data.</text>
</comment>
<proteinExistence type="predicted"/>
<dbReference type="Proteomes" id="UP001371456">
    <property type="component" value="Unassembled WGS sequence"/>
</dbReference>
<protein>
    <submittedName>
        <fullName evidence="1">Uncharacterized protein</fullName>
    </submittedName>
</protein>
<sequence>MEMVWQVQDLVWKLIKTLYPWMKIGKKSWPYTIAMLKEYRPRLYCLGVTWQFPKKNKLKFNTDGAC</sequence>
<evidence type="ECO:0000313" key="2">
    <source>
        <dbReference type="Proteomes" id="UP001371456"/>
    </source>
</evidence>
<keyword evidence="2" id="KW-1185">Reference proteome</keyword>
<gene>
    <name evidence="1" type="ORF">RDI58_013535</name>
</gene>
<accession>A0AAN8TME2</accession>
<reference evidence="1 2" key="1">
    <citation type="submission" date="2024-02" db="EMBL/GenBank/DDBJ databases">
        <title>de novo genome assembly of Solanum bulbocastanum strain 11H21.</title>
        <authorList>
            <person name="Hosaka A.J."/>
        </authorList>
    </citation>
    <scope>NUCLEOTIDE SEQUENCE [LARGE SCALE GENOMIC DNA]</scope>
    <source>
        <tissue evidence="1">Young leaves</tissue>
    </source>
</reference>
<organism evidence="1 2">
    <name type="scientific">Solanum bulbocastanum</name>
    <name type="common">Wild potato</name>
    <dbReference type="NCBI Taxonomy" id="147425"/>
    <lineage>
        <taxon>Eukaryota</taxon>
        <taxon>Viridiplantae</taxon>
        <taxon>Streptophyta</taxon>
        <taxon>Embryophyta</taxon>
        <taxon>Tracheophyta</taxon>
        <taxon>Spermatophyta</taxon>
        <taxon>Magnoliopsida</taxon>
        <taxon>eudicotyledons</taxon>
        <taxon>Gunneridae</taxon>
        <taxon>Pentapetalae</taxon>
        <taxon>asterids</taxon>
        <taxon>lamiids</taxon>
        <taxon>Solanales</taxon>
        <taxon>Solanaceae</taxon>
        <taxon>Solanoideae</taxon>
        <taxon>Solaneae</taxon>
        <taxon>Solanum</taxon>
    </lineage>
</organism>